<feature type="binding site" evidence="17">
    <location>
        <position position="548"/>
    </location>
    <ligand>
        <name>Ca(2+)</name>
        <dbReference type="ChEBI" id="CHEBI:29108"/>
        <label>2</label>
    </ligand>
</feature>
<keyword evidence="15" id="KW-0376">Hydrogen peroxide</keyword>
<feature type="binding site" evidence="17">
    <location>
        <position position="379"/>
    </location>
    <ligand>
        <name>Ca(2+)</name>
        <dbReference type="ChEBI" id="CHEBI:29108"/>
        <label>1</label>
    </ligand>
</feature>
<dbReference type="InterPro" id="IPR033905">
    <property type="entry name" value="Secretory_peroxidase"/>
</dbReference>
<dbReference type="Proteomes" id="UP001459277">
    <property type="component" value="Unassembled WGS sequence"/>
</dbReference>
<feature type="disulfide bond" evidence="19">
    <location>
        <begin position="422"/>
        <end position="625"/>
    </location>
</feature>
<dbReference type="SUPFAM" id="SSF48113">
    <property type="entry name" value="Heme-dependent peroxidases"/>
    <property type="match status" value="2"/>
</dbReference>
<evidence type="ECO:0000256" key="8">
    <source>
        <dbReference type="ARBA" id="ARBA00022723"/>
    </source>
</evidence>
<feature type="binding site" evidence="17">
    <location>
        <position position="375"/>
    </location>
    <ligand>
        <name>Ca(2+)</name>
        <dbReference type="ChEBI" id="CHEBI:29108"/>
        <label>1</label>
    </ligand>
</feature>
<reference evidence="22 23" key="1">
    <citation type="submission" date="2024-01" db="EMBL/GenBank/DDBJ databases">
        <title>A telomere-to-telomere, gap-free genome of sweet tea (Lithocarpus litseifolius).</title>
        <authorList>
            <person name="Zhou J."/>
        </authorList>
    </citation>
    <scope>NUCLEOTIDE SEQUENCE [LARGE SCALE GENOMIC DNA]</scope>
    <source>
        <strain evidence="22">Zhou-2022a</strain>
        <tissue evidence="22">Leaf</tissue>
    </source>
</reference>
<feature type="disulfide bond" evidence="19">
    <location>
        <begin position="371"/>
        <end position="376"/>
    </location>
</feature>
<dbReference type="InterPro" id="IPR010255">
    <property type="entry name" value="Haem_peroxidase_sf"/>
</dbReference>
<keyword evidence="14" id="KW-0325">Glycoprotein</keyword>
<keyword evidence="23" id="KW-1185">Reference proteome</keyword>
<evidence type="ECO:0000256" key="18">
    <source>
        <dbReference type="PIRSR" id="PIRSR600823-4"/>
    </source>
</evidence>
<evidence type="ECO:0000256" key="20">
    <source>
        <dbReference type="SAM" id="SignalP"/>
    </source>
</evidence>
<feature type="disulfide bond" evidence="19">
    <location>
        <begin position="501"/>
        <end position="536"/>
    </location>
</feature>
<feature type="binding site" description="axial binding residue" evidence="17">
    <location>
        <position position="494"/>
    </location>
    <ligand>
        <name>heme b</name>
        <dbReference type="ChEBI" id="CHEBI:60344"/>
    </ligand>
    <ligandPart>
        <name>Fe</name>
        <dbReference type="ChEBI" id="CHEBI:18248"/>
    </ligandPart>
</feature>
<evidence type="ECO:0000256" key="3">
    <source>
        <dbReference type="ARBA" id="ARBA00006873"/>
    </source>
</evidence>
<dbReference type="Pfam" id="PF00141">
    <property type="entry name" value="peroxidase"/>
    <property type="match status" value="2"/>
</dbReference>
<evidence type="ECO:0000256" key="1">
    <source>
        <dbReference type="ARBA" id="ARBA00000189"/>
    </source>
</evidence>
<dbReference type="Gene3D" id="1.10.520.10">
    <property type="match status" value="2"/>
</dbReference>
<dbReference type="GO" id="GO:0006979">
    <property type="term" value="P:response to oxidative stress"/>
    <property type="evidence" value="ECO:0007669"/>
    <property type="project" value="InterPro"/>
</dbReference>
<feature type="active site" description="Proton acceptor" evidence="16">
    <location>
        <position position="369"/>
    </location>
</feature>
<comment type="cofactor">
    <cofactor evidence="17">
        <name>Ca(2+)</name>
        <dbReference type="ChEBI" id="CHEBI:29108"/>
    </cofactor>
    <text evidence="17">Binds 2 calcium ions per subunit.</text>
</comment>
<keyword evidence="11" id="KW-0560">Oxidoreductase</keyword>
<feature type="domain" description="Plant heme peroxidase family profile" evidence="21">
    <location>
        <begin position="328"/>
        <end position="629"/>
    </location>
</feature>
<dbReference type="GO" id="GO:0042744">
    <property type="term" value="P:hydrogen peroxide catabolic process"/>
    <property type="evidence" value="ECO:0007669"/>
    <property type="project" value="UniProtKB-KW"/>
</dbReference>
<keyword evidence="8 17" id="KW-0479">Metal-binding</keyword>
<dbReference type="InterPro" id="IPR019793">
    <property type="entry name" value="Peroxidases_heam-ligand_BS"/>
</dbReference>
<dbReference type="EMBL" id="JAZDWU010000002">
    <property type="protein sequence ID" value="KAL0012438.1"/>
    <property type="molecule type" value="Genomic_DNA"/>
</dbReference>
<comment type="cofactor">
    <cofactor evidence="17">
        <name>heme b</name>
        <dbReference type="ChEBI" id="CHEBI:60344"/>
    </cofactor>
    <text evidence="17">Binds 1 heme b (iron(II)-protoporphyrin IX) group per subunit.</text>
</comment>
<feature type="site" description="Transition state stabilizer" evidence="18">
    <location>
        <position position="365"/>
    </location>
</feature>
<evidence type="ECO:0000256" key="2">
    <source>
        <dbReference type="ARBA" id="ARBA00002322"/>
    </source>
</evidence>
<feature type="binding site" evidence="17">
    <location>
        <position position="390"/>
    </location>
    <ligand>
        <name>Ca(2+)</name>
        <dbReference type="ChEBI" id="CHEBI:29108"/>
        <label>1</label>
    </ligand>
</feature>
<evidence type="ECO:0000256" key="5">
    <source>
        <dbReference type="ARBA" id="ARBA00022525"/>
    </source>
</evidence>
<evidence type="ECO:0000256" key="4">
    <source>
        <dbReference type="ARBA" id="ARBA00012313"/>
    </source>
</evidence>
<protein>
    <recommendedName>
        <fullName evidence="4">peroxidase</fullName>
        <ecNumber evidence="4">1.11.1.7</ecNumber>
    </recommendedName>
</protein>
<accession>A0AAW2DP81</accession>
<feature type="disulfide bond" evidence="19">
    <location>
        <begin position="338"/>
        <end position="416"/>
    </location>
</feature>
<dbReference type="InterPro" id="IPR019794">
    <property type="entry name" value="Peroxidases_AS"/>
</dbReference>
<evidence type="ECO:0000259" key="21">
    <source>
        <dbReference type="PROSITE" id="PS50873"/>
    </source>
</evidence>
<feature type="chain" id="PRO_5043576245" description="peroxidase" evidence="20">
    <location>
        <begin position="27"/>
        <end position="629"/>
    </location>
</feature>
<feature type="binding site" evidence="17">
    <location>
        <position position="556"/>
    </location>
    <ligand>
        <name>Ca(2+)</name>
        <dbReference type="ChEBI" id="CHEBI:29108"/>
        <label>2</label>
    </ligand>
</feature>
<evidence type="ECO:0000256" key="17">
    <source>
        <dbReference type="PIRSR" id="PIRSR600823-3"/>
    </source>
</evidence>
<proteinExistence type="inferred from homology"/>
<dbReference type="GO" id="GO:0140825">
    <property type="term" value="F:lactoperoxidase activity"/>
    <property type="evidence" value="ECO:0007669"/>
    <property type="project" value="UniProtKB-EC"/>
</dbReference>
<dbReference type="FunFam" id="1.10.520.10:FF:000001">
    <property type="entry name" value="Peroxidase"/>
    <property type="match status" value="2"/>
</dbReference>
<dbReference type="CDD" id="cd00693">
    <property type="entry name" value="secretory_peroxidase"/>
    <property type="match status" value="2"/>
</dbReference>
<evidence type="ECO:0000256" key="13">
    <source>
        <dbReference type="ARBA" id="ARBA00023157"/>
    </source>
</evidence>
<comment type="similarity">
    <text evidence="3">Belongs to the peroxidase family. Ascorbate peroxidase subfamily.</text>
</comment>
<keyword evidence="5" id="KW-0964">Secreted</keyword>
<evidence type="ECO:0000256" key="7">
    <source>
        <dbReference type="ARBA" id="ARBA00022617"/>
    </source>
</evidence>
<dbReference type="EC" id="1.11.1.7" evidence="4"/>
<comment type="catalytic activity">
    <reaction evidence="1">
        <text>2 a phenolic donor + H2O2 = 2 a phenolic radical donor + 2 H2O</text>
        <dbReference type="Rhea" id="RHEA:56136"/>
        <dbReference type="ChEBI" id="CHEBI:15377"/>
        <dbReference type="ChEBI" id="CHEBI:16240"/>
        <dbReference type="ChEBI" id="CHEBI:139520"/>
        <dbReference type="ChEBI" id="CHEBI:139521"/>
        <dbReference type="EC" id="1.11.1.7"/>
    </reaction>
</comment>
<dbReference type="GO" id="GO:0046872">
    <property type="term" value="F:metal ion binding"/>
    <property type="evidence" value="ECO:0007669"/>
    <property type="project" value="UniProtKB-KW"/>
</dbReference>
<keyword evidence="6" id="KW-0575">Peroxidase</keyword>
<dbReference type="PROSITE" id="PS00436">
    <property type="entry name" value="PEROXIDASE_2"/>
    <property type="match status" value="2"/>
</dbReference>
<evidence type="ECO:0000256" key="15">
    <source>
        <dbReference type="ARBA" id="ARBA00023324"/>
    </source>
</evidence>
<evidence type="ECO:0000256" key="14">
    <source>
        <dbReference type="ARBA" id="ARBA00023180"/>
    </source>
</evidence>
<feature type="domain" description="Plant heme peroxidase family profile" evidence="21">
    <location>
        <begin position="28"/>
        <end position="329"/>
    </location>
</feature>
<dbReference type="GO" id="GO:0020037">
    <property type="term" value="F:heme binding"/>
    <property type="evidence" value="ECO:0007669"/>
    <property type="project" value="InterPro"/>
</dbReference>
<dbReference type="PANTHER" id="PTHR31235">
    <property type="entry name" value="PEROXIDASE 25-RELATED"/>
    <property type="match status" value="1"/>
</dbReference>
<keyword evidence="9 20" id="KW-0732">Signal</keyword>
<comment type="caution">
    <text evidence="22">The sequence shown here is derived from an EMBL/GenBank/DDBJ whole genome shotgun (WGS) entry which is preliminary data.</text>
</comment>
<feature type="binding site" evidence="17">
    <location>
        <position position="373"/>
    </location>
    <ligand>
        <name>Ca(2+)</name>
        <dbReference type="ChEBI" id="CHEBI:29108"/>
        <label>1</label>
    </ligand>
</feature>
<evidence type="ECO:0000256" key="19">
    <source>
        <dbReference type="PIRSR" id="PIRSR600823-5"/>
    </source>
</evidence>
<dbReference type="FunFam" id="1.10.420.10:FF:000008">
    <property type="entry name" value="Peroxidase"/>
    <property type="match status" value="2"/>
</dbReference>
<organism evidence="22 23">
    <name type="scientific">Lithocarpus litseifolius</name>
    <dbReference type="NCBI Taxonomy" id="425828"/>
    <lineage>
        <taxon>Eukaryota</taxon>
        <taxon>Viridiplantae</taxon>
        <taxon>Streptophyta</taxon>
        <taxon>Embryophyta</taxon>
        <taxon>Tracheophyta</taxon>
        <taxon>Spermatophyta</taxon>
        <taxon>Magnoliopsida</taxon>
        <taxon>eudicotyledons</taxon>
        <taxon>Gunneridae</taxon>
        <taxon>Pentapetalae</taxon>
        <taxon>rosids</taxon>
        <taxon>fabids</taxon>
        <taxon>Fagales</taxon>
        <taxon>Fagaceae</taxon>
        <taxon>Lithocarpus</taxon>
    </lineage>
</organism>
<name>A0AAW2DP81_9ROSI</name>
<dbReference type="InterPro" id="IPR002016">
    <property type="entry name" value="Haem_peroxidase"/>
</dbReference>
<sequence>MSTSKLFSSFFLCFMFVLFVLDPANAQGLKVRFYAKTCPEAEFIVKRVITQTMSVAPSLAGPLLRMHFHDCFVRGCEGSVLLNSSTKQAEKDAVPNLSLRGFQIIDNVKSALEKACPGVVSCADIVALVARDVVAASKGPSWEVETGRRDGRISNLTEALLNLIPPFANITTLKNDFLQKGLSVKDLAVLSGGHTIGTSHCSSFTNRLYNFTGKGIVGDADPTLDPNHVLRLKSRCKPNDVNKLVEMDPGSFKTFDEDYYTLVAKRRGLFQSDSALLNDPETKAFVKLQASTHGSTFFKDFGVSMVNMGRIGVLTGNAGEIRKQCSRGLKVGFYAKTCPEAEIIVKKVIAQTISEAPSLAGPLLRMHFHDCFVRGCEGSVLLNSSTKQAEKDAVPNLSLRGFQIIDKVKSALEKACPGVVSCADIVALVARDVVAASKGPSWEVETGRRDGRISNLTEALLNLIPPSANITTLKNDFLHKGLSVKDLVVLSGGHTIGTSHCSSFTNRLYNFTGKGIVGDADPTLDPNYVLRLKSRCKPNDVNTLVEMDPGSFKTFDEDYYTLVAKRRGLFQSDSALLNDPETKAYVKLQVSTHGSTFFKDFGVSMVNMGRIGVLTGNAGEIRKQCSRVN</sequence>
<keyword evidence="13 19" id="KW-1015">Disulfide bond</keyword>
<evidence type="ECO:0000256" key="9">
    <source>
        <dbReference type="ARBA" id="ARBA00022729"/>
    </source>
</evidence>
<dbReference type="PROSITE" id="PS00435">
    <property type="entry name" value="PEROXIDASE_1"/>
    <property type="match status" value="2"/>
</dbReference>
<dbReference type="Gene3D" id="1.10.420.10">
    <property type="entry name" value="Peroxidase, domain 2"/>
    <property type="match status" value="2"/>
</dbReference>
<dbReference type="InterPro" id="IPR000823">
    <property type="entry name" value="Peroxidase_pln"/>
</dbReference>
<evidence type="ECO:0000313" key="23">
    <source>
        <dbReference type="Proteomes" id="UP001459277"/>
    </source>
</evidence>
<dbReference type="PROSITE" id="PS50873">
    <property type="entry name" value="PEROXIDASE_4"/>
    <property type="match status" value="2"/>
</dbReference>
<dbReference type="AlphaFoldDB" id="A0AAW2DP81"/>
<keyword evidence="12 17" id="KW-0408">Iron</keyword>
<evidence type="ECO:0000256" key="11">
    <source>
        <dbReference type="ARBA" id="ARBA00023002"/>
    </source>
</evidence>
<comment type="function">
    <text evidence="2">Removal of H(2)O(2), oxidation of toxic reductants, biosynthesis and degradation of lignin, suberization, auxin catabolism, response to environmental stresses such as wounding, pathogen attack and oxidative stress. These functions might be dependent on each isozyme/isoform in each plant tissue.</text>
</comment>
<evidence type="ECO:0000256" key="12">
    <source>
        <dbReference type="ARBA" id="ARBA00023004"/>
    </source>
</evidence>
<feature type="binding site" evidence="17">
    <location>
        <position position="370"/>
    </location>
    <ligand>
        <name>Ca(2+)</name>
        <dbReference type="ChEBI" id="CHEBI:29108"/>
        <label>1</label>
    </ligand>
</feature>
<evidence type="ECO:0000256" key="6">
    <source>
        <dbReference type="ARBA" id="ARBA00022559"/>
    </source>
</evidence>
<evidence type="ECO:0000256" key="10">
    <source>
        <dbReference type="ARBA" id="ARBA00022837"/>
    </source>
</evidence>
<keyword evidence="10 17" id="KW-0106">Calcium</keyword>
<dbReference type="PRINTS" id="PR00461">
    <property type="entry name" value="PLPEROXIDASE"/>
</dbReference>
<feature type="binding site" evidence="17">
    <location>
        <position position="495"/>
    </location>
    <ligand>
        <name>Ca(2+)</name>
        <dbReference type="ChEBI" id="CHEBI:29108"/>
        <label>2</label>
    </ligand>
</feature>
<evidence type="ECO:0000313" key="22">
    <source>
        <dbReference type="EMBL" id="KAL0012438.1"/>
    </source>
</evidence>
<keyword evidence="7" id="KW-0349">Heme</keyword>
<evidence type="ECO:0000256" key="16">
    <source>
        <dbReference type="PIRSR" id="PIRSR600823-1"/>
    </source>
</evidence>
<feature type="signal peptide" evidence="20">
    <location>
        <begin position="1"/>
        <end position="26"/>
    </location>
</feature>
<gene>
    <name evidence="22" type="ORF">SO802_007546</name>
</gene>
<dbReference type="PRINTS" id="PR00458">
    <property type="entry name" value="PEROXIDASE"/>
</dbReference>